<keyword evidence="2" id="KW-1185">Reference proteome</keyword>
<dbReference type="RefSeq" id="WP_011350445.1">
    <property type="nucleotide sequence ID" value="NC_007510.1"/>
</dbReference>
<organism evidence="1 2">
    <name type="scientific">Burkholderia lata (strain ATCC 17760 / DSM 23089 / LMG 22485 / NCIMB 9086 / R18194 / 383)</name>
    <dbReference type="NCBI Taxonomy" id="482957"/>
    <lineage>
        <taxon>Bacteria</taxon>
        <taxon>Pseudomonadati</taxon>
        <taxon>Pseudomonadota</taxon>
        <taxon>Betaproteobacteria</taxon>
        <taxon>Burkholderiales</taxon>
        <taxon>Burkholderiaceae</taxon>
        <taxon>Burkholderia</taxon>
        <taxon>Burkholderia cepacia complex</taxon>
    </lineage>
</organism>
<evidence type="ECO:0000313" key="1">
    <source>
        <dbReference type="EMBL" id="ABB06804.1"/>
    </source>
</evidence>
<evidence type="ECO:0000313" key="2">
    <source>
        <dbReference type="Proteomes" id="UP000002705"/>
    </source>
</evidence>
<dbReference type="PATRIC" id="fig|482957.22.peg.25"/>
<reference evidence="1" key="1">
    <citation type="submission" date="2009-01" db="EMBL/GenBank/DDBJ databases">
        <title>Complete sequence of chromosome 1 of Burkholderia sp. 383.</title>
        <authorList>
            <consortium name="US DOE Joint Genome Institute"/>
            <person name="Copeland A."/>
            <person name="Lucas S."/>
            <person name="Lapidus A."/>
            <person name="Barry K."/>
            <person name="Detter J.C."/>
            <person name="Glavina T."/>
            <person name="Hammon N."/>
            <person name="Israni S."/>
            <person name="Pitluck S."/>
            <person name="Chain P."/>
            <person name="Malfatti S."/>
            <person name="Shin M."/>
            <person name="Vergez L."/>
            <person name="Schmutz J."/>
            <person name="Larimer F."/>
            <person name="Land M."/>
            <person name="Kyrpides N."/>
            <person name="Lykidis A."/>
            <person name="Richardson P."/>
        </authorList>
    </citation>
    <scope>NUCLEOTIDE SEQUENCE</scope>
    <source>
        <strain evidence="1">383</strain>
    </source>
</reference>
<sequence>MNEAEGCEALERYVSRHVCRIAGIQEARAWRTGSRQMGDSSLTRLDTLDIDAVVHRLQQHPGDIVFEQRVSIPEAEVLCCRYKGERFNVKFDLDYGVFVDRVGKLSGEDVAEIVGWLVKEAGR</sequence>
<gene>
    <name evidence="1" type="ordered locus">Bcep18194_A3202</name>
</gene>
<dbReference type="HOGENOM" id="CLU_165958_0_0_4"/>
<dbReference type="Proteomes" id="UP000002705">
    <property type="component" value="Chromosome 1"/>
</dbReference>
<accession>Q39L62</accession>
<dbReference type="EMBL" id="CP000151">
    <property type="protein sequence ID" value="ABB06804.1"/>
    <property type="molecule type" value="Genomic_DNA"/>
</dbReference>
<protein>
    <submittedName>
        <fullName evidence="1">Uncharacterized protein</fullName>
    </submittedName>
</protein>
<dbReference type="GeneID" id="45093110"/>
<proteinExistence type="predicted"/>
<dbReference type="KEGG" id="bur:Bcep18194_A3202"/>
<name>Q39L62_BURL3</name>
<dbReference type="AlphaFoldDB" id="Q39L62"/>